<name>A0A2U3MWT0_9GAMM</name>
<dbReference type="OrthoDB" id="6694690at2"/>
<organism evidence="1 2">
    <name type="scientific">Acinetobacter stercoris</name>
    <dbReference type="NCBI Taxonomy" id="2126983"/>
    <lineage>
        <taxon>Bacteria</taxon>
        <taxon>Pseudomonadati</taxon>
        <taxon>Pseudomonadota</taxon>
        <taxon>Gammaproteobacteria</taxon>
        <taxon>Moraxellales</taxon>
        <taxon>Moraxellaceae</taxon>
        <taxon>Acinetobacter</taxon>
    </lineage>
</organism>
<dbReference type="InParanoid" id="A0A2U3MWT0"/>
<evidence type="ECO:0000313" key="2">
    <source>
        <dbReference type="Proteomes" id="UP000245974"/>
    </source>
</evidence>
<evidence type="ECO:0000313" key="1">
    <source>
        <dbReference type="EMBL" id="SPL69813.1"/>
    </source>
</evidence>
<reference evidence="2" key="1">
    <citation type="submission" date="2018-03" db="EMBL/GenBank/DDBJ databases">
        <authorList>
            <person name="Blom J."/>
        </authorList>
    </citation>
    <scope>NUCLEOTIDE SEQUENCE [LARGE SCALE GENOMIC DNA]</scope>
    <source>
        <strain evidence="2">KPC-SM-21</strain>
    </source>
</reference>
<dbReference type="AlphaFoldDB" id="A0A2U3MWT0"/>
<dbReference type="Proteomes" id="UP000245974">
    <property type="component" value="Unassembled WGS sequence"/>
</dbReference>
<dbReference type="EMBL" id="OOGT01000030">
    <property type="protein sequence ID" value="SPL69813.1"/>
    <property type="molecule type" value="Genomic_DNA"/>
</dbReference>
<sequence>MSPVSSPKKVKNVYFRNGEHHMVLLSVFAHAAERQNWTKEEIHAVIDEATRSNYKHLIKTLKLHSE</sequence>
<dbReference type="RefSeq" id="WP_121973330.1">
    <property type="nucleotide sequence ID" value="NZ_OOGT01000030.1"/>
</dbReference>
<protein>
    <submittedName>
        <fullName evidence="1">Uncharacterized protein</fullName>
    </submittedName>
</protein>
<gene>
    <name evidence="1" type="ORF">KPC_0991</name>
</gene>
<proteinExistence type="predicted"/>
<accession>A0A2U3MWT0</accession>
<keyword evidence="2" id="KW-1185">Reference proteome</keyword>